<feature type="transmembrane region" description="Helical" evidence="7">
    <location>
        <begin position="231"/>
        <end position="251"/>
    </location>
</feature>
<dbReference type="InterPro" id="IPR052337">
    <property type="entry name" value="SAT4-like"/>
</dbReference>
<evidence type="ECO:0000256" key="5">
    <source>
        <dbReference type="ARBA" id="ARBA00038359"/>
    </source>
</evidence>
<protein>
    <recommendedName>
        <fullName evidence="8">Rhodopsin domain-containing protein</fullName>
    </recommendedName>
</protein>
<feature type="transmembrane region" description="Helical" evidence="7">
    <location>
        <begin position="46"/>
        <end position="68"/>
    </location>
</feature>
<comment type="similarity">
    <text evidence="5">Belongs to the SAT4 family.</text>
</comment>
<evidence type="ECO:0000256" key="7">
    <source>
        <dbReference type="SAM" id="Phobius"/>
    </source>
</evidence>
<evidence type="ECO:0000259" key="8">
    <source>
        <dbReference type="Pfam" id="PF20684"/>
    </source>
</evidence>
<dbReference type="OrthoDB" id="444631at2759"/>
<feature type="domain" description="Rhodopsin" evidence="8">
    <location>
        <begin position="33"/>
        <end position="260"/>
    </location>
</feature>
<dbReference type="EMBL" id="JAGSXJ010000038">
    <property type="protein sequence ID" value="KAH6665292.1"/>
    <property type="molecule type" value="Genomic_DNA"/>
</dbReference>
<keyword evidence="10" id="KW-1185">Reference proteome</keyword>
<feature type="region of interest" description="Disordered" evidence="6">
    <location>
        <begin position="341"/>
        <end position="363"/>
    </location>
</feature>
<dbReference type="Pfam" id="PF20684">
    <property type="entry name" value="Fung_rhodopsin"/>
    <property type="match status" value="1"/>
</dbReference>
<dbReference type="InterPro" id="IPR049326">
    <property type="entry name" value="Rhodopsin_dom_fungi"/>
</dbReference>
<dbReference type="Proteomes" id="UP000770015">
    <property type="component" value="Unassembled WGS sequence"/>
</dbReference>
<feature type="transmembrane region" description="Helical" evidence="7">
    <location>
        <begin position="161"/>
        <end position="183"/>
    </location>
</feature>
<dbReference type="GO" id="GO:0016020">
    <property type="term" value="C:membrane"/>
    <property type="evidence" value="ECO:0007669"/>
    <property type="project" value="UniProtKB-SubCell"/>
</dbReference>
<dbReference type="AlphaFoldDB" id="A0A9P8V216"/>
<dbReference type="PANTHER" id="PTHR33048">
    <property type="entry name" value="PTH11-LIKE INTEGRAL MEMBRANE PROTEIN (AFU_ORTHOLOGUE AFUA_5G11245)"/>
    <property type="match status" value="1"/>
</dbReference>
<evidence type="ECO:0000256" key="4">
    <source>
        <dbReference type="ARBA" id="ARBA00023136"/>
    </source>
</evidence>
<keyword evidence="4 7" id="KW-0472">Membrane</keyword>
<evidence type="ECO:0000256" key="2">
    <source>
        <dbReference type="ARBA" id="ARBA00022692"/>
    </source>
</evidence>
<feature type="transmembrane region" description="Helical" evidence="7">
    <location>
        <begin position="12"/>
        <end position="34"/>
    </location>
</feature>
<comment type="caution">
    <text evidence="9">The sequence shown here is derived from an EMBL/GenBank/DDBJ whole genome shotgun (WGS) entry which is preliminary data.</text>
</comment>
<reference evidence="9" key="1">
    <citation type="journal article" date="2021" name="Nat. Commun.">
        <title>Genetic determinants of endophytism in the Arabidopsis root mycobiome.</title>
        <authorList>
            <person name="Mesny F."/>
            <person name="Miyauchi S."/>
            <person name="Thiergart T."/>
            <person name="Pickel B."/>
            <person name="Atanasova L."/>
            <person name="Karlsson M."/>
            <person name="Huettel B."/>
            <person name="Barry K.W."/>
            <person name="Haridas S."/>
            <person name="Chen C."/>
            <person name="Bauer D."/>
            <person name="Andreopoulos W."/>
            <person name="Pangilinan J."/>
            <person name="LaButti K."/>
            <person name="Riley R."/>
            <person name="Lipzen A."/>
            <person name="Clum A."/>
            <person name="Drula E."/>
            <person name="Henrissat B."/>
            <person name="Kohler A."/>
            <person name="Grigoriev I.V."/>
            <person name="Martin F.M."/>
            <person name="Hacquard S."/>
        </authorList>
    </citation>
    <scope>NUCLEOTIDE SEQUENCE</scope>
    <source>
        <strain evidence="9">MPI-SDFR-AT-0117</strain>
    </source>
</reference>
<evidence type="ECO:0000313" key="9">
    <source>
        <dbReference type="EMBL" id="KAH6665292.1"/>
    </source>
</evidence>
<evidence type="ECO:0000256" key="6">
    <source>
        <dbReference type="SAM" id="MobiDB-lite"/>
    </source>
</evidence>
<gene>
    <name evidence="9" type="ORF">F5X68DRAFT_237098</name>
</gene>
<keyword evidence="3 7" id="KW-1133">Transmembrane helix</keyword>
<evidence type="ECO:0000313" key="10">
    <source>
        <dbReference type="Proteomes" id="UP000770015"/>
    </source>
</evidence>
<dbReference type="PANTHER" id="PTHR33048:SF163">
    <property type="entry name" value="INTEGRAL MEMBRANE PROTEIN (AFU_ORTHOLOGUE AFUA_8G05510)"/>
    <property type="match status" value="1"/>
</dbReference>
<feature type="transmembrane region" description="Helical" evidence="7">
    <location>
        <begin position="88"/>
        <end position="111"/>
    </location>
</feature>
<accession>A0A9P8V216</accession>
<keyword evidence="2 7" id="KW-0812">Transmembrane</keyword>
<name>A0A9P8V216_9PEZI</name>
<proteinExistence type="inferred from homology"/>
<evidence type="ECO:0000256" key="3">
    <source>
        <dbReference type="ARBA" id="ARBA00022989"/>
    </source>
</evidence>
<comment type="subcellular location">
    <subcellularLocation>
        <location evidence="1">Membrane</location>
        <topology evidence="1">Multi-pass membrane protein</topology>
    </subcellularLocation>
</comment>
<feature type="transmembrane region" description="Helical" evidence="7">
    <location>
        <begin position="195"/>
        <end position="219"/>
    </location>
</feature>
<organism evidence="9 10">
    <name type="scientific">Plectosphaerella plurivora</name>
    <dbReference type="NCBI Taxonomy" id="936078"/>
    <lineage>
        <taxon>Eukaryota</taxon>
        <taxon>Fungi</taxon>
        <taxon>Dikarya</taxon>
        <taxon>Ascomycota</taxon>
        <taxon>Pezizomycotina</taxon>
        <taxon>Sordariomycetes</taxon>
        <taxon>Hypocreomycetidae</taxon>
        <taxon>Glomerellales</taxon>
        <taxon>Plectosphaerellaceae</taxon>
        <taxon>Plectosphaerella</taxon>
    </lineage>
</organism>
<sequence>MAFPFSGGHSLAIAVCNITLGLVGILIATLRLHVARVTLRWKIDDTLMVFAVIFGTVQAAWTGASGWLGSGAPMDQITTEQLRRNLYYTRWIGVPFYNLGTITVKASALTFFLRFTTSRRFHWVVYATIAVTVASGILNIVGTSVGCTDLLSECPLTARVYIVTASTNVLTDLIILSMPFFILAPMRTMAPRRKIGLTFVMTTVGFVVGISIYRLVAIIALVNPPDFSVAWGWNILWSCIETQVSLICANLPQMRAVYKRYVHETDPPRLGMVGSMFVNVYRFSAILRTRIHEMGRDAGVQVSSATVAFVPTVQESERPRNEDWFHELSAAEQAHLRSYHLGAKGEALDPAPGDPGPTRDHGV</sequence>
<evidence type="ECO:0000256" key="1">
    <source>
        <dbReference type="ARBA" id="ARBA00004141"/>
    </source>
</evidence>
<feature type="transmembrane region" description="Helical" evidence="7">
    <location>
        <begin position="123"/>
        <end position="141"/>
    </location>
</feature>